<protein>
    <submittedName>
        <fullName evidence="2">Uncharacterized protein</fullName>
    </submittedName>
</protein>
<sequence length="73" mass="7416">MKTPFGKRILTSLAYSGMVVPLLSTMGAGIAPAIGADPTTLAVSFGISSFAGCIGIGLAQDMHADEAEENSEE</sequence>
<name>A0A662D6M9_UNCAE</name>
<evidence type="ECO:0000313" key="3">
    <source>
        <dbReference type="Proteomes" id="UP000277457"/>
    </source>
</evidence>
<keyword evidence="1" id="KW-0812">Transmembrane</keyword>
<reference evidence="2 3" key="1">
    <citation type="submission" date="2018-06" db="EMBL/GenBank/DDBJ databases">
        <title>Extensive metabolic versatility and redundancy in microbially diverse, dynamic hydrothermal sediments.</title>
        <authorList>
            <person name="Dombrowski N."/>
            <person name="Teske A."/>
            <person name="Baker B.J."/>
        </authorList>
    </citation>
    <scope>NUCLEOTIDE SEQUENCE [LARGE SCALE GENOMIC DNA]</scope>
    <source>
        <strain evidence="2">B7_G13</strain>
    </source>
</reference>
<evidence type="ECO:0000256" key="1">
    <source>
        <dbReference type="SAM" id="Phobius"/>
    </source>
</evidence>
<keyword evidence="1" id="KW-0472">Membrane</keyword>
<comment type="caution">
    <text evidence="2">The sequence shown here is derived from an EMBL/GenBank/DDBJ whole genome shotgun (WGS) entry which is preliminary data.</text>
</comment>
<dbReference type="EMBL" id="QMPY01000001">
    <property type="protein sequence ID" value="RLE08944.1"/>
    <property type="molecule type" value="Genomic_DNA"/>
</dbReference>
<feature type="transmembrane region" description="Helical" evidence="1">
    <location>
        <begin position="40"/>
        <end position="59"/>
    </location>
</feature>
<dbReference type="Proteomes" id="UP000277457">
    <property type="component" value="Unassembled WGS sequence"/>
</dbReference>
<feature type="transmembrane region" description="Helical" evidence="1">
    <location>
        <begin position="12"/>
        <end position="34"/>
    </location>
</feature>
<evidence type="ECO:0000313" key="2">
    <source>
        <dbReference type="EMBL" id="RLE08944.1"/>
    </source>
</evidence>
<accession>A0A662D6M9</accession>
<gene>
    <name evidence="2" type="ORF">DRZ78_00010</name>
</gene>
<organism evidence="2 3">
    <name type="scientific">Aerophobetes bacterium</name>
    <dbReference type="NCBI Taxonomy" id="2030807"/>
    <lineage>
        <taxon>Bacteria</taxon>
        <taxon>Candidatus Aerophobota</taxon>
    </lineage>
</organism>
<dbReference type="AlphaFoldDB" id="A0A662D6M9"/>
<keyword evidence="1" id="KW-1133">Transmembrane helix</keyword>
<proteinExistence type="predicted"/>